<organism evidence="4 5">
    <name type="scientific">Mesorhizobium atlanticum</name>
    <dbReference type="NCBI Taxonomy" id="2233532"/>
    <lineage>
        <taxon>Bacteria</taxon>
        <taxon>Pseudomonadati</taxon>
        <taxon>Pseudomonadota</taxon>
        <taxon>Alphaproteobacteria</taxon>
        <taxon>Hyphomicrobiales</taxon>
        <taxon>Phyllobacteriaceae</taxon>
        <taxon>Mesorhizobium</taxon>
    </lineage>
</organism>
<dbReference type="OrthoDB" id="9787920at2"/>
<dbReference type="InterPro" id="IPR000182">
    <property type="entry name" value="GNAT_dom"/>
</dbReference>
<evidence type="ECO:0000256" key="1">
    <source>
        <dbReference type="ARBA" id="ARBA00022679"/>
    </source>
</evidence>
<reference evidence="4 5" key="2">
    <citation type="submission" date="2018-07" db="EMBL/GenBank/DDBJ databases">
        <title>Diversity of Mesorhizobium strains in Brazil.</title>
        <authorList>
            <person name="Helene L.C.F."/>
            <person name="Dall'Agnol R."/>
            <person name="Delamuta J.R.M."/>
            <person name="Hungria M."/>
        </authorList>
    </citation>
    <scope>NUCLEOTIDE SEQUENCE [LARGE SCALE GENOMIC DNA]</scope>
    <source>
        <strain evidence="4 5">CNPSo 3140</strain>
    </source>
</reference>
<dbReference type="GO" id="GO:0016747">
    <property type="term" value="F:acyltransferase activity, transferring groups other than amino-acyl groups"/>
    <property type="evidence" value="ECO:0007669"/>
    <property type="project" value="InterPro"/>
</dbReference>
<dbReference type="Gene3D" id="3.40.630.30">
    <property type="match status" value="1"/>
</dbReference>
<evidence type="ECO:0000259" key="3">
    <source>
        <dbReference type="PROSITE" id="PS51186"/>
    </source>
</evidence>
<dbReference type="PROSITE" id="PS51186">
    <property type="entry name" value="GNAT"/>
    <property type="match status" value="1"/>
</dbReference>
<dbReference type="EMBL" id="QMBQ01000003">
    <property type="protein sequence ID" value="RAZ77359.1"/>
    <property type="molecule type" value="Genomic_DNA"/>
</dbReference>
<evidence type="ECO:0000313" key="5">
    <source>
        <dbReference type="Proteomes" id="UP000251956"/>
    </source>
</evidence>
<evidence type="ECO:0000256" key="2">
    <source>
        <dbReference type="ARBA" id="ARBA00023315"/>
    </source>
</evidence>
<protein>
    <submittedName>
        <fullName evidence="4">N-acetyltransferase</fullName>
    </submittedName>
</protein>
<sequence length="162" mass="17954">MAPRLRAEHDLPSAELDAVEERLHDDNRRLTRRADDRALVFALRDEQGRAVGIAAGYSWAGIAELTLMWVDGAYRGLGHGRKLLDAFIAEAAARGSLRIWVSTHDFQAPGLYERAGFERMAELPGWPEGHSNIILCKTIQRVPRRPYPAAASAPDGFPAKRA</sequence>
<evidence type="ECO:0000313" key="4">
    <source>
        <dbReference type="EMBL" id="RAZ77359.1"/>
    </source>
</evidence>
<dbReference type="PANTHER" id="PTHR43877">
    <property type="entry name" value="AMINOALKYLPHOSPHONATE N-ACETYLTRANSFERASE-RELATED-RELATED"/>
    <property type="match status" value="1"/>
</dbReference>
<feature type="domain" description="N-acetyltransferase" evidence="3">
    <location>
        <begin position="1"/>
        <end position="140"/>
    </location>
</feature>
<dbReference type="AlphaFoldDB" id="A0A330GVT0"/>
<dbReference type="SUPFAM" id="SSF55729">
    <property type="entry name" value="Acyl-CoA N-acyltransferases (Nat)"/>
    <property type="match status" value="1"/>
</dbReference>
<dbReference type="InterPro" id="IPR016181">
    <property type="entry name" value="Acyl_CoA_acyltransferase"/>
</dbReference>
<proteinExistence type="predicted"/>
<accession>A0A330GVT0</accession>
<keyword evidence="1 4" id="KW-0808">Transferase</keyword>
<keyword evidence="2" id="KW-0012">Acyltransferase</keyword>
<gene>
    <name evidence="4" type="ORF">DPM35_12870</name>
</gene>
<dbReference type="Proteomes" id="UP000251956">
    <property type="component" value="Unassembled WGS sequence"/>
</dbReference>
<dbReference type="Pfam" id="PF00583">
    <property type="entry name" value="Acetyltransf_1"/>
    <property type="match status" value="1"/>
</dbReference>
<dbReference type="CDD" id="cd04301">
    <property type="entry name" value="NAT_SF"/>
    <property type="match status" value="1"/>
</dbReference>
<name>A0A330GVT0_9HYPH</name>
<comment type="caution">
    <text evidence="4">The sequence shown here is derived from an EMBL/GenBank/DDBJ whole genome shotgun (WGS) entry which is preliminary data.</text>
</comment>
<keyword evidence="5" id="KW-1185">Reference proteome</keyword>
<reference evidence="5" key="1">
    <citation type="submission" date="2018-06" db="EMBL/GenBank/DDBJ databases">
        <authorList>
            <person name="Helene L.C."/>
            <person name="Dall'Agnol R."/>
            <person name="Delamuta J.R."/>
            <person name="Hungria M."/>
        </authorList>
    </citation>
    <scope>NUCLEOTIDE SEQUENCE [LARGE SCALE GENOMIC DNA]</scope>
    <source>
        <strain evidence="5">CNPSo 3140</strain>
    </source>
</reference>
<dbReference type="InterPro" id="IPR050832">
    <property type="entry name" value="Bact_Acetyltransf"/>
</dbReference>